<proteinExistence type="predicted"/>
<dbReference type="RefSeq" id="WP_349640710.1">
    <property type="nucleotide sequence ID" value="NZ_CP090958.1"/>
</dbReference>
<dbReference type="Pfam" id="PF00583">
    <property type="entry name" value="Acetyltransf_1"/>
    <property type="match status" value="1"/>
</dbReference>
<evidence type="ECO:0000313" key="2">
    <source>
        <dbReference type="EMBL" id="WGW13887.1"/>
    </source>
</evidence>
<feature type="domain" description="N-acetyltransferase" evidence="1">
    <location>
        <begin position="17"/>
        <end position="134"/>
    </location>
</feature>
<accession>A0ABY8QY40</accession>
<dbReference type="EMBL" id="CP090958">
    <property type="protein sequence ID" value="WGW13887.1"/>
    <property type="molecule type" value="Genomic_DNA"/>
</dbReference>
<dbReference type="InterPro" id="IPR000182">
    <property type="entry name" value="GNAT_dom"/>
</dbReference>
<dbReference type="InterPro" id="IPR016181">
    <property type="entry name" value="Acyl_CoA_acyltransferase"/>
</dbReference>
<keyword evidence="3" id="KW-1185">Reference proteome</keyword>
<organism evidence="2 3">
    <name type="scientific">Saxibacter everestensis</name>
    <dbReference type="NCBI Taxonomy" id="2909229"/>
    <lineage>
        <taxon>Bacteria</taxon>
        <taxon>Bacillati</taxon>
        <taxon>Actinomycetota</taxon>
        <taxon>Actinomycetes</taxon>
        <taxon>Micrococcales</taxon>
        <taxon>Brevibacteriaceae</taxon>
        <taxon>Saxibacter</taxon>
    </lineage>
</organism>
<sequence length="152" mass="17277">MSDWQISAPRSDEYQAWKRLFDGYLTFYRKTPSEERAQTVWGWLQDPAHEVSGLLARSADGTPVALAHYRPFARPIAGEYGGWVDDLFADPAVRGEGVMDALASELQKIAAASNWGILRWITADDNYRARSKYDRIAARTMWITYDAQVKTD</sequence>
<dbReference type="SUPFAM" id="SSF55729">
    <property type="entry name" value="Acyl-CoA N-acyltransferases (Nat)"/>
    <property type="match status" value="1"/>
</dbReference>
<protein>
    <submittedName>
        <fullName evidence="2">GNAT family N-acetyltransferase</fullName>
    </submittedName>
</protein>
<gene>
    <name evidence="2" type="ORF">LWF01_09165</name>
</gene>
<dbReference type="Gene3D" id="3.40.630.30">
    <property type="match status" value="1"/>
</dbReference>
<evidence type="ECO:0000313" key="3">
    <source>
        <dbReference type="Proteomes" id="UP001209083"/>
    </source>
</evidence>
<reference evidence="2 3" key="1">
    <citation type="submission" date="2023-05" db="EMBL/GenBank/DDBJ databases">
        <title>Lithophilousrod everest ZFBP1038 complete genpme.</title>
        <authorList>
            <person name="Tian M."/>
        </authorList>
    </citation>
    <scope>NUCLEOTIDE SEQUENCE [LARGE SCALE GENOMIC DNA]</scope>
    <source>
        <strain evidence="2 3">ZFBP1038</strain>
    </source>
</reference>
<dbReference type="Proteomes" id="UP001209083">
    <property type="component" value="Chromosome"/>
</dbReference>
<evidence type="ECO:0000259" key="1">
    <source>
        <dbReference type="Pfam" id="PF00583"/>
    </source>
</evidence>
<name>A0ABY8QY40_9MICO</name>